<dbReference type="CDD" id="cd01009">
    <property type="entry name" value="PBP2_YfhD_N"/>
    <property type="match status" value="1"/>
</dbReference>
<feature type="region of interest" description="LT domain" evidence="7">
    <location>
        <begin position="271"/>
        <end position="460"/>
    </location>
</feature>
<dbReference type="Gene3D" id="1.10.530.10">
    <property type="match status" value="1"/>
</dbReference>
<dbReference type="Pfam" id="PF01464">
    <property type="entry name" value="SLT"/>
    <property type="match status" value="1"/>
</dbReference>
<dbReference type="OrthoDB" id="9815002at2"/>
<evidence type="ECO:0000256" key="6">
    <source>
        <dbReference type="ARBA" id="ARBA00023316"/>
    </source>
</evidence>
<organism evidence="9 10">
    <name type="scientific">Henriciella barbarensis</name>
    <dbReference type="NCBI Taxonomy" id="86342"/>
    <lineage>
        <taxon>Bacteria</taxon>
        <taxon>Pseudomonadati</taxon>
        <taxon>Pseudomonadota</taxon>
        <taxon>Alphaproteobacteria</taxon>
        <taxon>Hyphomonadales</taxon>
        <taxon>Hyphomonadaceae</taxon>
        <taxon>Henriciella</taxon>
    </lineage>
</organism>
<comment type="caution">
    <text evidence="7">Lacks conserved residue(s) required for the propagation of feature annotation.</text>
</comment>
<keyword evidence="10" id="KW-1185">Reference proteome</keyword>
<proteinExistence type="inferred from homology"/>
<evidence type="ECO:0000256" key="2">
    <source>
        <dbReference type="ARBA" id="ARBA00022729"/>
    </source>
</evidence>
<dbReference type="InterPro" id="IPR023703">
    <property type="entry name" value="MltF"/>
</dbReference>
<dbReference type="PANTHER" id="PTHR35936">
    <property type="entry name" value="MEMBRANE-BOUND LYTIC MUREIN TRANSGLYCOSYLASE F"/>
    <property type="match status" value="1"/>
</dbReference>
<dbReference type="EC" id="4.2.2.n1" evidence="7"/>
<comment type="domain">
    <text evidence="7">The N-terminal domain does not have lytic activity and probably modulates enzymatic activity. The C-terminal domain is the catalytic active domain.</text>
</comment>
<keyword evidence="6 7" id="KW-0961">Cell wall biogenesis/degradation</keyword>
<keyword evidence="3 7" id="KW-0472">Membrane</keyword>
<feature type="domain" description="Solute-binding protein family 3/N-terminal" evidence="8">
    <location>
        <begin position="47"/>
        <end position="270"/>
    </location>
</feature>
<comment type="similarity">
    <text evidence="1">Belongs to the virb1 family.</text>
</comment>
<dbReference type="HAMAP" id="MF_02016">
    <property type="entry name" value="MltF"/>
    <property type="match status" value="1"/>
</dbReference>
<dbReference type="GO" id="GO:0009253">
    <property type="term" value="P:peptidoglycan catabolic process"/>
    <property type="evidence" value="ECO:0007669"/>
    <property type="project" value="TreeGrafter"/>
</dbReference>
<dbReference type="InterPro" id="IPR008258">
    <property type="entry name" value="Transglycosylase_SLT_dom_1"/>
</dbReference>
<name>A0A399QY05_9PROT</name>
<dbReference type="PANTHER" id="PTHR35936:SF32">
    <property type="entry name" value="MEMBRANE-BOUND LYTIC MUREIN TRANSGLYCOSYLASE F"/>
    <property type="match status" value="1"/>
</dbReference>
<dbReference type="GO" id="GO:0071555">
    <property type="term" value="P:cell wall organization"/>
    <property type="evidence" value="ECO:0007669"/>
    <property type="project" value="UniProtKB-KW"/>
</dbReference>
<evidence type="ECO:0000256" key="7">
    <source>
        <dbReference type="HAMAP-Rule" id="MF_02016"/>
    </source>
</evidence>
<dbReference type="SMART" id="SM00062">
    <property type="entry name" value="PBPb"/>
    <property type="match status" value="1"/>
</dbReference>
<comment type="similarity">
    <text evidence="7">In the N-terminal section; belongs to the bacterial solute-binding protein 3 family.</text>
</comment>
<dbReference type="NCBIfam" id="NF008112">
    <property type="entry name" value="PRK10859.1"/>
    <property type="match status" value="1"/>
</dbReference>
<dbReference type="GO" id="GO:0008933">
    <property type="term" value="F:peptidoglycan lytic transglycosylase activity"/>
    <property type="evidence" value="ECO:0007669"/>
    <property type="project" value="UniProtKB-UniRule"/>
</dbReference>
<evidence type="ECO:0000313" key="10">
    <source>
        <dbReference type="Proteomes" id="UP000265431"/>
    </source>
</evidence>
<accession>A0A399QY05</accession>
<evidence type="ECO:0000256" key="1">
    <source>
        <dbReference type="ARBA" id="ARBA00009387"/>
    </source>
</evidence>
<gene>
    <name evidence="7 9" type="primary">mltF</name>
    <name evidence="9" type="ORF">D1224_05220</name>
</gene>
<keyword evidence="4 7" id="KW-0998">Cell outer membrane</keyword>
<dbReference type="GO" id="GO:0016998">
    <property type="term" value="P:cell wall macromolecule catabolic process"/>
    <property type="evidence" value="ECO:0007669"/>
    <property type="project" value="UniProtKB-UniRule"/>
</dbReference>
<evidence type="ECO:0000256" key="4">
    <source>
        <dbReference type="ARBA" id="ARBA00023237"/>
    </source>
</evidence>
<comment type="subcellular location">
    <subcellularLocation>
        <location evidence="7">Cell outer membrane</location>
        <topology evidence="7">Peripheral membrane protein</topology>
    </subcellularLocation>
    <text evidence="7">Attached to the inner leaflet of the outer membrane.</text>
</comment>
<dbReference type="InterPro" id="IPR001638">
    <property type="entry name" value="Solute-binding_3/MltF_N"/>
</dbReference>
<dbReference type="SUPFAM" id="SSF53955">
    <property type="entry name" value="Lysozyme-like"/>
    <property type="match status" value="1"/>
</dbReference>
<dbReference type="SUPFAM" id="SSF53850">
    <property type="entry name" value="Periplasmic binding protein-like II"/>
    <property type="match status" value="1"/>
</dbReference>
<dbReference type="Pfam" id="PF00497">
    <property type="entry name" value="SBP_bac_3"/>
    <property type="match status" value="1"/>
</dbReference>
<feature type="active site" evidence="7">
    <location>
        <position position="317"/>
    </location>
</feature>
<keyword evidence="5 7" id="KW-0456">Lyase</keyword>
<reference evidence="9 10" key="1">
    <citation type="submission" date="2018-08" db="EMBL/GenBank/DDBJ databases">
        <title>Henriciella mobilis sp. nov., isolated from seawater.</title>
        <authorList>
            <person name="Cheng H."/>
            <person name="Wu Y.-H."/>
            <person name="Xu X.-W."/>
            <person name="Guo L.-L."/>
        </authorList>
    </citation>
    <scope>NUCLEOTIDE SEQUENCE [LARGE SCALE GENOMIC DNA]</scope>
    <source>
        <strain evidence="9 10">CCUG66934</strain>
    </source>
</reference>
<sequence>MHEKVRISLLAGATILAGLSTTRCNSAPETTNVVQGGSVETIKEDGDLIVLTLEGPTTFSVSSAGAIGYEADLVKAFAEDLGVTPRFIQMDSIDEIADAMENGRAHLAAANLTITDTRKERLSFGPAYRNVEESVVCHQGGPAPKELEALSTVSLSVVKGSTYAETLEGLSADYPSLSFDTQIAGSALPLLRDVAEQRLDCTIADSHLAEYARRLYPDLVVPMTLTEARPLGWVYNSEIAGMDQALAGWFMEAHASGYLEELDEHWFGHLDEFDYVEVLRFVERVEERLPLYRTYFEAAAEEKPFDWLLLAAQAYQESHWDPDAVSPTGVRGIMMLTRPTAKEVGIQDRTDPAQSVDGGARYLARLYDRLPDAIQGEERLWFALAAYNVGMGHVYDARTLARRQGLDPNSWQNIERMLPLLTRPKYYNSVKYGYARGYEPVRYVERIRDYYNMLRTNVPV</sequence>
<comment type="caution">
    <text evidence="9">The sequence shown here is derived from an EMBL/GenBank/DDBJ whole genome shotgun (WGS) entry which is preliminary data.</text>
</comment>
<evidence type="ECO:0000259" key="8">
    <source>
        <dbReference type="SMART" id="SM00062"/>
    </source>
</evidence>
<dbReference type="GO" id="GO:0009279">
    <property type="term" value="C:cell outer membrane"/>
    <property type="evidence" value="ECO:0007669"/>
    <property type="project" value="UniProtKB-SubCell"/>
</dbReference>
<dbReference type="CDD" id="cd13403">
    <property type="entry name" value="MLTF-like"/>
    <property type="match status" value="1"/>
</dbReference>
<evidence type="ECO:0000256" key="3">
    <source>
        <dbReference type="ARBA" id="ARBA00023136"/>
    </source>
</evidence>
<comment type="similarity">
    <text evidence="7">In the C-terminal section; belongs to the transglycosylase Slt family.</text>
</comment>
<dbReference type="RefSeq" id="WP_119378853.1">
    <property type="nucleotide sequence ID" value="NZ_QWGB01000005.1"/>
</dbReference>
<dbReference type="EMBL" id="QWGB01000005">
    <property type="protein sequence ID" value="RIJ23663.1"/>
    <property type="molecule type" value="Genomic_DNA"/>
</dbReference>
<comment type="catalytic activity">
    <reaction evidence="7">
        <text>Exolytic cleavage of the (1-&gt;4)-beta-glycosidic linkage between N-acetylmuramic acid (MurNAc) and N-acetylglucosamine (GlcNAc) residues in peptidoglycan, from either the reducing or the non-reducing ends of the peptidoglycan chains, with concomitant formation of a 1,6-anhydrobond in the MurNAc residue.</text>
        <dbReference type="EC" id="4.2.2.n1"/>
    </reaction>
</comment>
<protein>
    <recommendedName>
        <fullName evidence="7">Membrane-bound lytic murein transglycosylase F</fullName>
        <ecNumber evidence="7">4.2.2.n1</ecNumber>
    </recommendedName>
    <alternativeName>
        <fullName evidence="7">Murein lyase F</fullName>
    </alternativeName>
</protein>
<evidence type="ECO:0000256" key="5">
    <source>
        <dbReference type="ARBA" id="ARBA00023239"/>
    </source>
</evidence>
<keyword evidence="2 7" id="KW-0732">Signal</keyword>
<dbReference type="Proteomes" id="UP000265431">
    <property type="component" value="Unassembled WGS sequence"/>
</dbReference>
<comment type="function">
    <text evidence="7">Murein-degrading enzyme that degrades murein glycan strands and insoluble, high-molecular weight murein sacculi, with the concomitant formation of a 1,6-anhydromuramoyl product. Lytic transglycosylases (LTs) play an integral role in the metabolism of the peptidoglycan (PG) sacculus. Their lytic action creates space within the PG sacculus to allow for its expansion as well as for the insertion of various structures such as secretion systems and flagella.</text>
</comment>
<dbReference type="AlphaFoldDB" id="A0A399QY05"/>
<evidence type="ECO:0000313" key="9">
    <source>
        <dbReference type="EMBL" id="RIJ23663.1"/>
    </source>
</evidence>
<dbReference type="InterPro" id="IPR023346">
    <property type="entry name" value="Lysozyme-like_dom_sf"/>
</dbReference>
<dbReference type="Gene3D" id="3.40.190.10">
    <property type="entry name" value="Periplasmic binding protein-like II"/>
    <property type="match status" value="2"/>
</dbReference>